<proteinExistence type="predicted"/>
<keyword evidence="1" id="KW-0472">Membrane</keyword>
<organism evidence="2 3">
    <name type="scientific">Onchocerca volvulus</name>
    <dbReference type="NCBI Taxonomy" id="6282"/>
    <lineage>
        <taxon>Eukaryota</taxon>
        <taxon>Metazoa</taxon>
        <taxon>Ecdysozoa</taxon>
        <taxon>Nematoda</taxon>
        <taxon>Chromadorea</taxon>
        <taxon>Rhabditida</taxon>
        <taxon>Spirurina</taxon>
        <taxon>Spiruromorpha</taxon>
        <taxon>Filarioidea</taxon>
        <taxon>Onchocercidae</taxon>
        <taxon>Onchocerca</taxon>
    </lineage>
</organism>
<name>A0A8R1TTE8_ONCVO</name>
<accession>A0A8R1TTE8</accession>
<reference evidence="3" key="1">
    <citation type="submission" date="2013-10" db="EMBL/GenBank/DDBJ databases">
        <title>Genome sequencing of Onchocerca volvulus.</title>
        <authorList>
            <person name="Cotton J."/>
            <person name="Tsai J."/>
            <person name="Stanley E."/>
            <person name="Tracey A."/>
            <person name="Holroyd N."/>
            <person name="Lustigman S."/>
            <person name="Berriman M."/>
        </authorList>
    </citation>
    <scope>NUCLEOTIDE SEQUENCE</scope>
</reference>
<dbReference type="Proteomes" id="UP000024404">
    <property type="component" value="Unassembled WGS sequence"/>
</dbReference>
<sequence length="125" mass="14716">MQACFSVTGLVKLRKKIYAIICPVTCPVLVLIGFIFLRFKKLLNEVSGHNYWQHNQESSKKKFKWCRQCLSNQLTYHLEKHPTQKCFQIREISKKGVHRLLPSLERVREFISIDLLEEAQNPCVK</sequence>
<protein>
    <submittedName>
        <fullName evidence="2">Uncharacterized protein</fullName>
    </submittedName>
</protein>
<dbReference type="EMBL" id="CMVM020000144">
    <property type="status" value="NOT_ANNOTATED_CDS"/>
    <property type="molecule type" value="Genomic_DNA"/>
</dbReference>
<keyword evidence="1" id="KW-0812">Transmembrane</keyword>
<reference evidence="2" key="2">
    <citation type="submission" date="2022-06" db="UniProtKB">
        <authorList>
            <consortium name="EnsemblMetazoa"/>
        </authorList>
    </citation>
    <scope>IDENTIFICATION</scope>
</reference>
<evidence type="ECO:0000313" key="2">
    <source>
        <dbReference type="EnsemblMetazoa" id="OVOC4775.1"/>
    </source>
</evidence>
<dbReference type="AlphaFoldDB" id="A0A8R1TTE8"/>
<dbReference type="EnsemblMetazoa" id="OVOC4775.1">
    <property type="protein sequence ID" value="OVOC4775.1"/>
    <property type="gene ID" value="WBGene00241584"/>
</dbReference>
<feature type="transmembrane region" description="Helical" evidence="1">
    <location>
        <begin position="17"/>
        <end position="37"/>
    </location>
</feature>
<evidence type="ECO:0000313" key="3">
    <source>
        <dbReference type="Proteomes" id="UP000024404"/>
    </source>
</evidence>
<evidence type="ECO:0000256" key="1">
    <source>
        <dbReference type="SAM" id="Phobius"/>
    </source>
</evidence>
<keyword evidence="3" id="KW-1185">Reference proteome</keyword>
<keyword evidence="1" id="KW-1133">Transmembrane helix</keyword>